<proteinExistence type="predicted"/>
<protein>
    <submittedName>
        <fullName evidence="2">Uncharacterized protein</fullName>
    </submittedName>
</protein>
<keyword evidence="1" id="KW-1185">Reference proteome</keyword>
<dbReference type="WBParaSite" id="TREG1_80410.1">
    <property type="protein sequence ID" value="TREG1_80410.1"/>
    <property type="gene ID" value="TREG1_80410"/>
</dbReference>
<evidence type="ECO:0000313" key="1">
    <source>
        <dbReference type="Proteomes" id="UP000050795"/>
    </source>
</evidence>
<evidence type="ECO:0000313" key="2">
    <source>
        <dbReference type="WBParaSite" id="TREG1_80410.1"/>
    </source>
</evidence>
<dbReference type="AlphaFoldDB" id="A0AA85KD73"/>
<organism evidence="1 2">
    <name type="scientific">Trichobilharzia regenti</name>
    <name type="common">Nasal bird schistosome</name>
    <dbReference type="NCBI Taxonomy" id="157069"/>
    <lineage>
        <taxon>Eukaryota</taxon>
        <taxon>Metazoa</taxon>
        <taxon>Spiralia</taxon>
        <taxon>Lophotrochozoa</taxon>
        <taxon>Platyhelminthes</taxon>
        <taxon>Trematoda</taxon>
        <taxon>Digenea</taxon>
        <taxon>Strigeidida</taxon>
        <taxon>Schistosomatoidea</taxon>
        <taxon>Schistosomatidae</taxon>
        <taxon>Trichobilharzia</taxon>
    </lineage>
</organism>
<reference evidence="2" key="2">
    <citation type="submission" date="2023-11" db="UniProtKB">
        <authorList>
            <consortium name="WormBaseParasite"/>
        </authorList>
    </citation>
    <scope>IDENTIFICATION</scope>
</reference>
<accession>A0AA85KD73</accession>
<reference evidence="1" key="1">
    <citation type="submission" date="2022-06" db="EMBL/GenBank/DDBJ databases">
        <authorList>
            <person name="Berger JAMES D."/>
            <person name="Berger JAMES D."/>
        </authorList>
    </citation>
    <scope>NUCLEOTIDE SEQUENCE [LARGE SCALE GENOMIC DNA]</scope>
</reference>
<name>A0AA85KD73_TRIRE</name>
<sequence>MKGIFHDLKDFGDPSTLSNLPKLHGKVNFMKDCIENHQYPELFWKALQRYHHVNYGMTSVRKHWELKNKPSRLKSKRLKGMYSLHYKERSGLVHSVHTYSTSGTDCNTSNF</sequence>
<dbReference type="Proteomes" id="UP000050795">
    <property type="component" value="Unassembled WGS sequence"/>
</dbReference>